<sequence>MAELTKKCKRLWTKPGIRWLCGYFFVLLCGVGLVYYWRVAYSLGAGMPGFAAATTLIICGGFSAVYLLVFLAAHFLKQNLALKTAVLVFLAGLCFVFANPPMQAPDETMHFLRAYAVGSGQFLFDEKQQFPNDVNLLVRDFPGAYINGVSGEKLAPDDPTIADAFARYSADKAAGAVAPGAFTPVQQLVPYFPQALGVAVGRLFGADALACMYLARAANLLCYAVLCGYAAAVIRRFSAVLIALAISPVSLFMAGSCSSDGLFMGLTWIFIALCLSDVVTKKRLAVLALCFGLTFHAKYTTLALLPLLLLLPFEQKPRKGKKALSAAAQRWGVLAVCLAAGVIIYALLTGYTALASNYGRVPYADTGVDPGRQLAFVFSNLPRYLAVLLYSVYRDKANLFTIGNFGWMDMTVPFVSYFAPLFLLFASGVSALEGAREKLRTAWVFLATAVLMYGFTYTGMYLTSTPVSLPEINGVQTRYLLGALFALFALASMLMGRTMALQNLRPGLPQKTPPAWRVLHYGFCFALVSALLLFQAYYIGP</sequence>
<organism evidence="2 5">
    <name type="scientific">Ruthenibacterium lactatiformans</name>
    <dbReference type="NCBI Taxonomy" id="1550024"/>
    <lineage>
        <taxon>Bacteria</taxon>
        <taxon>Bacillati</taxon>
        <taxon>Bacillota</taxon>
        <taxon>Clostridia</taxon>
        <taxon>Eubacteriales</taxon>
        <taxon>Oscillospiraceae</taxon>
        <taxon>Ruthenibacterium</taxon>
    </lineage>
</organism>
<gene>
    <name evidence="3" type="ORF">ASJ35_03780</name>
    <name evidence="4" type="ORF">FYJ76_01100</name>
    <name evidence="2" type="ORF">TQ39_04270</name>
</gene>
<accession>A0A0W7TUA5</accession>
<evidence type="ECO:0000313" key="5">
    <source>
        <dbReference type="Proteomes" id="UP000032483"/>
    </source>
</evidence>
<feature type="transmembrane region" description="Helical" evidence="1">
    <location>
        <begin position="50"/>
        <end position="73"/>
    </location>
</feature>
<evidence type="ECO:0000256" key="1">
    <source>
        <dbReference type="SAM" id="Phobius"/>
    </source>
</evidence>
<reference evidence="3 6" key="2">
    <citation type="submission" date="2015-10" db="EMBL/GenBank/DDBJ databases">
        <title>A novel member of the family Ruminococcaceae isolated from human faeces.</title>
        <authorList>
            <person name="Shkoporov A.N."/>
            <person name="Chaplin A.V."/>
            <person name="Motuzova O.V."/>
            <person name="Kafarskaia L.I."/>
            <person name="Efimov B.A."/>
        </authorList>
    </citation>
    <scope>NUCLEOTIDE SEQUENCE [LARGE SCALE GENOMIC DNA]</scope>
    <source>
        <strain evidence="3 6">668</strain>
    </source>
</reference>
<evidence type="ECO:0000313" key="3">
    <source>
        <dbReference type="EMBL" id="KUE77399.1"/>
    </source>
</evidence>
<feature type="transmembrane region" description="Helical" evidence="1">
    <location>
        <begin position="518"/>
        <end position="539"/>
    </location>
</feature>
<feature type="transmembrane region" description="Helical" evidence="1">
    <location>
        <begin position="239"/>
        <end position="256"/>
    </location>
</feature>
<dbReference type="Proteomes" id="UP000431913">
    <property type="component" value="Unassembled WGS sequence"/>
</dbReference>
<dbReference type="InterPro" id="IPR018674">
    <property type="entry name" value="DUF2142_membrane"/>
</dbReference>
<feature type="transmembrane region" description="Helical" evidence="1">
    <location>
        <begin position="286"/>
        <end position="311"/>
    </location>
</feature>
<keyword evidence="1" id="KW-0472">Membrane</keyword>
<protein>
    <submittedName>
        <fullName evidence="4">DUF2142 domain-containing protein</fullName>
    </submittedName>
</protein>
<reference evidence="2" key="1">
    <citation type="submission" date="2015-02" db="EMBL/GenBank/DDBJ databases">
        <title>A novel member of the family Ruminococcaceae isolated from human feces.</title>
        <authorList>
            <person name="Shkoporov A.N."/>
            <person name="Chaplin A.V."/>
            <person name="Motuzova O.V."/>
            <person name="Kafarskaia L.I."/>
            <person name="Khokhlova E.V."/>
            <person name="Efimov B.A."/>
        </authorList>
    </citation>
    <scope>NUCLEOTIDE SEQUENCE [LARGE SCALE GENOMIC DNA]</scope>
    <source>
        <strain evidence="2">585-1</strain>
    </source>
</reference>
<feature type="transmembrane region" description="Helical" evidence="1">
    <location>
        <begin position="20"/>
        <end position="38"/>
    </location>
</feature>
<accession>A0A0D8J2K6</accession>
<proteinExistence type="predicted"/>
<evidence type="ECO:0000313" key="4">
    <source>
        <dbReference type="EMBL" id="MST90543.1"/>
    </source>
</evidence>
<dbReference type="RefSeq" id="WP_050004683.1">
    <property type="nucleotide sequence ID" value="NZ_CAUBPW010000016.1"/>
</dbReference>
<dbReference type="Pfam" id="PF09913">
    <property type="entry name" value="DUF2142"/>
    <property type="match status" value="1"/>
</dbReference>
<keyword evidence="1" id="KW-0812">Transmembrane</keyword>
<feature type="transmembrane region" description="Helical" evidence="1">
    <location>
        <begin position="439"/>
        <end position="459"/>
    </location>
</feature>
<reference evidence="4 7" key="3">
    <citation type="submission" date="2019-08" db="EMBL/GenBank/DDBJ databases">
        <title>In-depth cultivation of the pig gut microbiome towards novel bacterial diversity and tailored functional studies.</title>
        <authorList>
            <person name="Wylensek D."/>
            <person name="Hitch T.C.A."/>
            <person name="Clavel T."/>
        </authorList>
    </citation>
    <scope>NUCLEOTIDE SEQUENCE [LARGE SCALE GENOMIC DNA]</scope>
    <source>
        <strain evidence="4 7">WCA3-601-WT-6J</strain>
    </source>
</reference>
<feature type="transmembrane region" description="Helical" evidence="1">
    <location>
        <begin position="331"/>
        <end position="354"/>
    </location>
</feature>
<feature type="transmembrane region" description="Helical" evidence="1">
    <location>
        <begin position="80"/>
        <end position="98"/>
    </location>
</feature>
<feature type="transmembrane region" description="Helical" evidence="1">
    <location>
        <begin position="262"/>
        <end position="279"/>
    </location>
</feature>
<dbReference type="GeneID" id="42855847"/>
<dbReference type="EMBL" id="LMUA01000003">
    <property type="protein sequence ID" value="KUE77399.1"/>
    <property type="molecule type" value="Genomic_DNA"/>
</dbReference>
<dbReference type="AlphaFoldDB" id="A0A0D8J2K6"/>
<feature type="transmembrane region" description="Helical" evidence="1">
    <location>
        <begin position="374"/>
        <end position="393"/>
    </location>
</feature>
<dbReference type="Proteomes" id="UP000032483">
    <property type="component" value="Unassembled WGS sequence"/>
</dbReference>
<dbReference type="Proteomes" id="UP000053433">
    <property type="component" value="Unassembled WGS sequence"/>
</dbReference>
<evidence type="ECO:0000313" key="6">
    <source>
        <dbReference type="Proteomes" id="UP000053433"/>
    </source>
</evidence>
<feature type="transmembrane region" description="Helical" evidence="1">
    <location>
        <begin position="479"/>
        <end position="497"/>
    </location>
</feature>
<dbReference type="EMBL" id="JXXK01000004">
    <property type="protein sequence ID" value="KJF40751.1"/>
    <property type="molecule type" value="Genomic_DNA"/>
</dbReference>
<keyword evidence="1" id="KW-1133">Transmembrane helix</keyword>
<name>A0A0D8J2K6_9FIRM</name>
<comment type="caution">
    <text evidence="2">The sequence shown here is derived from an EMBL/GenBank/DDBJ whole genome shotgun (WGS) entry which is preliminary data.</text>
</comment>
<feature type="transmembrane region" description="Helical" evidence="1">
    <location>
        <begin position="213"/>
        <end position="232"/>
    </location>
</feature>
<evidence type="ECO:0000313" key="2">
    <source>
        <dbReference type="EMBL" id="KJF40751.1"/>
    </source>
</evidence>
<evidence type="ECO:0000313" key="7">
    <source>
        <dbReference type="Proteomes" id="UP000431913"/>
    </source>
</evidence>
<dbReference type="EMBL" id="VUNJ01000001">
    <property type="protein sequence ID" value="MST90543.1"/>
    <property type="molecule type" value="Genomic_DNA"/>
</dbReference>
<feature type="transmembrane region" description="Helical" evidence="1">
    <location>
        <begin position="413"/>
        <end position="432"/>
    </location>
</feature>
<keyword evidence="5" id="KW-1185">Reference proteome</keyword>